<dbReference type="OrthoDB" id="430207at2759"/>
<reference evidence="10" key="1">
    <citation type="submission" date="2017-02" db="UniProtKB">
        <authorList>
            <consortium name="WormBaseParasite"/>
        </authorList>
    </citation>
    <scope>IDENTIFICATION</scope>
</reference>
<dbReference type="GO" id="GO:0015267">
    <property type="term" value="F:channel activity"/>
    <property type="evidence" value="ECO:0007669"/>
    <property type="project" value="TreeGrafter"/>
</dbReference>
<keyword evidence="9" id="KW-1185">Reference proteome</keyword>
<keyword evidence="4 7" id="KW-1133">Transmembrane helix</keyword>
<evidence type="ECO:0000256" key="7">
    <source>
        <dbReference type="RuleBase" id="RU363053"/>
    </source>
</evidence>
<dbReference type="OMA" id="ANIHTED"/>
<dbReference type="GO" id="GO:1901858">
    <property type="term" value="P:regulation of mitochondrial DNA metabolic process"/>
    <property type="evidence" value="ECO:0007669"/>
    <property type="project" value="TreeGrafter"/>
</dbReference>
<evidence type="ECO:0000256" key="1">
    <source>
        <dbReference type="ARBA" id="ARBA00004141"/>
    </source>
</evidence>
<dbReference type="GO" id="GO:0005739">
    <property type="term" value="C:mitochondrion"/>
    <property type="evidence" value="ECO:0007669"/>
    <property type="project" value="TreeGrafter"/>
</dbReference>
<organism evidence="10">
    <name type="scientific">Angiostrongylus costaricensis</name>
    <name type="common">Nematode worm</name>
    <dbReference type="NCBI Taxonomy" id="334426"/>
    <lineage>
        <taxon>Eukaryota</taxon>
        <taxon>Metazoa</taxon>
        <taxon>Ecdysozoa</taxon>
        <taxon>Nematoda</taxon>
        <taxon>Chromadorea</taxon>
        <taxon>Rhabditida</taxon>
        <taxon>Rhabditina</taxon>
        <taxon>Rhabditomorpha</taxon>
        <taxon>Strongyloidea</taxon>
        <taxon>Metastrongylidae</taxon>
        <taxon>Angiostrongylus</taxon>
    </lineage>
</organism>
<evidence type="ECO:0000256" key="2">
    <source>
        <dbReference type="ARBA" id="ARBA00006824"/>
    </source>
</evidence>
<accession>A0A0R3PZN9</accession>
<dbReference type="EMBL" id="UYYA01004873">
    <property type="protein sequence ID" value="VDM63627.1"/>
    <property type="molecule type" value="Genomic_DNA"/>
</dbReference>
<dbReference type="Pfam" id="PF04117">
    <property type="entry name" value="Mpv17_PMP22"/>
    <property type="match status" value="1"/>
</dbReference>
<dbReference type="PANTHER" id="PTHR11266">
    <property type="entry name" value="PEROXISOMAL MEMBRANE PROTEIN 2, PXMP2 MPV17"/>
    <property type="match status" value="1"/>
</dbReference>
<proteinExistence type="inferred from homology"/>
<dbReference type="InterPro" id="IPR007248">
    <property type="entry name" value="Mpv17_PMP22"/>
</dbReference>
<evidence type="ECO:0000313" key="8">
    <source>
        <dbReference type="EMBL" id="VDM63627.1"/>
    </source>
</evidence>
<evidence type="ECO:0000256" key="4">
    <source>
        <dbReference type="ARBA" id="ARBA00022989"/>
    </source>
</evidence>
<evidence type="ECO:0000256" key="3">
    <source>
        <dbReference type="ARBA" id="ARBA00022692"/>
    </source>
</evidence>
<dbReference type="AlphaFoldDB" id="A0A0R3PZN9"/>
<evidence type="ECO:0000256" key="6">
    <source>
        <dbReference type="ARBA" id="ARBA00049743"/>
    </source>
</evidence>
<sequence>KRLSTTQLFCYKIFKKCHIRIFVLFVSVKQILERVKGSQKIVPLKRLAIDQVCFFAPPFHATILIVLRMLEGVGVNESCERMRNDWWTIYANNLKIWPAVQLINFYLIPLNMRVIIVQVVAFFWNTYLSYRTQAEKFYKRRLSQ</sequence>
<comment type="similarity">
    <text evidence="2 7">Belongs to the peroxisomal membrane protein PXMP2/4 family.</text>
</comment>
<evidence type="ECO:0000313" key="10">
    <source>
        <dbReference type="WBParaSite" id="ACOC_0001204101-mRNA-1"/>
    </source>
</evidence>
<evidence type="ECO:0000256" key="5">
    <source>
        <dbReference type="ARBA" id="ARBA00023136"/>
    </source>
</evidence>
<dbReference type="STRING" id="334426.A0A0R3PZN9"/>
<evidence type="ECO:0000313" key="9">
    <source>
        <dbReference type="Proteomes" id="UP000267027"/>
    </source>
</evidence>
<dbReference type="Proteomes" id="UP000267027">
    <property type="component" value="Unassembled WGS sequence"/>
</dbReference>
<name>A0A0R3PZN9_ANGCS</name>
<comment type="caution">
    <text evidence="7">Lacks conserved residue(s) required for the propagation of feature annotation.</text>
</comment>
<protein>
    <recommendedName>
        <fullName evidence="6">Mitochondrial inner membrane protein Mpv17</fullName>
    </recommendedName>
</protein>
<gene>
    <name evidence="8" type="ORF">ACOC_LOCUS12042</name>
</gene>
<dbReference type="WBParaSite" id="ACOC_0001204101-mRNA-1">
    <property type="protein sequence ID" value="ACOC_0001204101-mRNA-1"/>
    <property type="gene ID" value="ACOC_0001204101"/>
</dbReference>
<reference evidence="8 9" key="2">
    <citation type="submission" date="2018-11" db="EMBL/GenBank/DDBJ databases">
        <authorList>
            <consortium name="Pathogen Informatics"/>
        </authorList>
    </citation>
    <scope>NUCLEOTIDE SEQUENCE [LARGE SCALE GENOMIC DNA]</scope>
    <source>
        <strain evidence="8 9">Costa Rica</strain>
    </source>
</reference>
<dbReference type="PANTHER" id="PTHR11266:SF17">
    <property type="entry name" value="PROTEIN MPV17"/>
    <property type="match status" value="1"/>
</dbReference>
<feature type="transmembrane region" description="Helical" evidence="7">
    <location>
        <begin position="110"/>
        <end position="130"/>
    </location>
</feature>
<keyword evidence="5 7" id="KW-0472">Membrane</keyword>
<keyword evidence="3 7" id="KW-0812">Transmembrane</keyword>
<comment type="subcellular location">
    <subcellularLocation>
        <location evidence="1">Membrane</location>
        <topology evidence="1">Multi-pass membrane protein</topology>
    </subcellularLocation>
</comment>
<dbReference type="GO" id="GO:0016020">
    <property type="term" value="C:membrane"/>
    <property type="evidence" value="ECO:0007669"/>
    <property type="project" value="UniProtKB-SubCell"/>
</dbReference>